<dbReference type="CDD" id="cd02165">
    <property type="entry name" value="NMNAT"/>
    <property type="match status" value="1"/>
</dbReference>
<dbReference type="UniPathway" id="UPA00253"/>
<keyword evidence="3 9" id="KW-0808">Transferase</keyword>
<dbReference type="EC" id="2.7.7.18" evidence="9"/>
<keyword evidence="5" id="KW-0547">Nucleotide-binding</keyword>
<evidence type="ECO:0000256" key="7">
    <source>
        <dbReference type="ARBA" id="ARBA00023027"/>
    </source>
</evidence>
<keyword evidence="6" id="KW-0067">ATP-binding</keyword>
<evidence type="ECO:0000256" key="5">
    <source>
        <dbReference type="ARBA" id="ARBA00022741"/>
    </source>
</evidence>
<dbReference type="GO" id="GO:0009435">
    <property type="term" value="P:NAD+ biosynthetic process"/>
    <property type="evidence" value="ECO:0007669"/>
    <property type="project" value="UniProtKB-UniPathway"/>
</dbReference>
<dbReference type="InterPro" id="IPR005248">
    <property type="entry name" value="NadD/NMNAT"/>
</dbReference>
<comment type="caution">
    <text evidence="9">The sequence shown here is derived from an EMBL/GenBank/DDBJ whole genome shotgun (WGS) entry which is preliminary data.</text>
</comment>
<keyword evidence="7" id="KW-0520">NAD</keyword>
<evidence type="ECO:0000256" key="2">
    <source>
        <dbReference type="ARBA" id="ARBA00022642"/>
    </source>
</evidence>
<dbReference type="NCBIfam" id="TIGR00482">
    <property type="entry name" value="nicotinate (nicotinamide) nucleotide adenylyltransferase"/>
    <property type="match status" value="1"/>
</dbReference>
<organism evidence="9">
    <name type="scientific">bioreactor metagenome</name>
    <dbReference type="NCBI Taxonomy" id="1076179"/>
    <lineage>
        <taxon>unclassified sequences</taxon>
        <taxon>metagenomes</taxon>
        <taxon>ecological metagenomes</taxon>
    </lineage>
</organism>
<keyword evidence="4 9" id="KW-0548">Nucleotidyltransferase</keyword>
<dbReference type="SUPFAM" id="SSF52374">
    <property type="entry name" value="Nucleotidylyl transferase"/>
    <property type="match status" value="1"/>
</dbReference>
<dbReference type="AlphaFoldDB" id="A0A644ZL52"/>
<dbReference type="HAMAP" id="MF_00244">
    <property type="entry name" value="NaMN_adenylyltr"/>
    <property type="match status" value="1"/>
</dbReference>
<evidence type="ECO:0000313" key="9">
    <source>
        <dbReference type="EMBL" id="MPM41620.1"/>
    </source>
</evidence>
<dbReference type="InterPro" id="IPR014729">
    <property type="entry name" value="Rossmann-like_a/b/a_fold"/>
</dbReference>
<name>A0A644ZL52_9ZZZZ</name>
<evidence type="ECO:0000256" key="6">
    <source>
        <dbReference type="ARBA" id="ARBA00022840"/>
    </source>
</evidence>
<dbReference type="PANTHER" id="PTHR39321">
    <property type="entry name" value="NICOTINATE-NUCLEOTIDE ADENYLYLTRANSFERASE-RELATED"/>
    <property type="match status" value="1"/>
</dbReference>
<proteinExistence type="inferred from homology"/>
<feature type="domain" description="Cytidyltransferase-like" evidence="8">
    <location>
        <begin position="8"/>
        <end position="177"/>
    </location>
</feature>
<gene>
    <name evidence="9" type="primary">nadD_25</name>
    <name evidence="9" type="ORF">SDC9_88275</name>
</gene>
<dbReference type="NCBIfam" id="TIGR00125">
    <property type="entry name" value="cyt_tran_rel"/>
    <property type="match status" value="1"/>
</dbReference>
<evidence type="ECO:0000259" key="8">
    <source>
        <dbReference type="Pfam" id="PF01467"/>
    </source>
</evidence>
<comment type="pathway">
    <text evidence="1">Cofactor biosynthesis; NAD(+) biosynthesis.</text>
</comment>
<accession>A0A644ZL52</accession>
<dbReference type="GO" id="GO:0005524">
    <property type="term" value="F:ATP binding"/>
    <property type="evidence" value="ECO:0007669"/>
    <property type="project" value="UniProtKB-KW"/>
</dbReference>
<dbReference type="EMBL" id="VSSQ01009435">
    <property type="protein sequence ID" value="MPM41620.1"/>
    <property type="molecule type" value="Genomic_DNA"/>
</dbReference>
<dbReference type="InterPro" id="IPR004821">
    <property type="entry name" value="Cyt_trans-like"/>
</dbReference>
<protein>
    <submittedName>
        <fullName evidence="9">Nicotinate-nucleotide adenylyltransferase</fullName>
        <ecNumber evidence="9">2.7.7.18</ecNumber>
    </submittedName>
</protein>
<evidence type="ECO:0000256" key="1">
    <source>
        <dbReference type="ARBA" id="ARBA00004790"/>
    </source>
</evidence>
<dbReference type="Gene3D" id="3.40.50.620">
    <property type="entry name" value="HUPs"/>
    <property type="match status" value="1"/>
</dbReference>
<dbReference type="Pfam" id="PF01467">
    <property type="entry name" value="CTP_transf_like"/>
    <property type="match status" value="1"/>
</dbReference>
<keyword evidence="2" id="KW-0662">Pyridine nucleotide biosynthesis</keyword>
<evidence type="ECO:0000256" key="3">
    <source>
        <dbReference type="ARBA" id="ARBA00022679"/>
    </source>
</evidence>
<sequence length="211" mass="24080">MAAEPTAMVGGSFDPVHLGHLHLVHTVVASTSYRRFIFVPVARNNFKQDANPADAEHRMNMLRMGFDAYASMYPDDPPLELIAEDCELKRGGISYTYDTVKYLYLHYSIKGRLAVVMGDDLVSSLHRWHAYEQLKELVTFVVIRREGSVVRLDDLGADIVYLENSLLEDSSTRIRNRCRELGESDELGDDIARLMPGEVARYVQEHRLYRS</sequence>
<reference evidence="9" key="1">
    <citation type="submission" date="2019-08" db="EMBL/GenBank/DDBJ databases">
        <authorList>
            <person name="Kucharzyk K."/>
            <person name="Murdoch R.W."/>
            <person name="Higgins S."/>
            <person name="Loffler F."/>
        </authorList>
    </citation>
    <scope>NUCLEOTIDE SEQUENCE</scope>
</reference>
<dbReference type="PANTHER" id="PTHR39321:SF3">
    <property type="entry name" value="PHOSPHOPANTETHEINE ADENYLYLTRANSFERASE"/>
    <property type="match status" value="1"/>
</dbReference>
<dbReference type="GO" id="GO:0004515">
    <property type="term" value="F:nicotinate-nucleotide adenylyltransferase activity"/>
    <property type="evidence" value="ECO:0007669"/>
    <property type="project" value="UniProtKB-EC"/>
</dbReference>
<evidence type="ECO:0000256" key="4">
    <source>
        <dbReference type="ARBA" id="ARBA00022695"/>
    </source>
</evidence>